<proteinExistence type="inferred from homology"/>
<comment type="caution">
    <text evidence="16">The sequence shown here is derived from an EMBL/GenBank/DDBJ whole genome shotgun (WGS) entry which is preliminary data.</text>
</comment>
<accession>A0A2U1ZVZ7</accession>
<keyword evidence="6" id="KW-0285">Flavoprotein</keyword>
<comment type="similarity">
    <text evidence="3">Belongs to the lysine N(6)-hydroxylase/L-ornithine N(5)-oxygenase family.</text>
</comment>
<keyword evidence="8" id="KW-0521">NADP</keyword>
<evidence type="ECO:0000256" key="13">
    <source>
        <dbReference type="ARBA" id="ARBA00032493"/>
    </source>
</evidence>
<evidence type="ECO:0000256" key="6">
    <source>
        <dbReference type="ARBA" id="ARBA00022630"/>
    </source>
</evidence>
<evidence type="ECO:0000256" key="5">
    <source>
        <dbReference type="ARBA" id="ARBA00016406"/>
    </source>
</evidence>
<dbReference type="SUPFAM" id="SSF51905">
    <property type="entry name" value="FAD/NAD(P)-binding domain"/>
    <property type="match status" value="2"/>
</dbReference>
<evidence type="ECO:0000256" key="10">
    <source>
        <dbReference type="ARBA" id="ARBA00023033"/>
    </source>
</evidence>
<dbReference type="GO" id="GO:0047091">
    <property type="term" value="F:L-lysine 6-monooxygenase (NADPH) activity"/>
    <property type="evidence" value="ECO:0007669"/>
    <property type="project" value="UniProtKB-EC"/>
</dbReference>
<evidence type="ECO:0000256" key="15">
    <source>
        <dbReference type="ARBA" id="ARBA00048407"/>
    </source>
</evidence>
<dbReference type="OrthoDB" id="8671611at2"/>
<evidence type="ECO:0000256" key="8">
    <source>
        <dbReference type="ARBA" id="ARBA00022857"/>
    </source>
</evidence>
<dbReference type="InterPro" id="IPR025700">
    <property type="entry name" value="Lys/Orn_oxygenase"/>
</dbReference>
<dbReference type="Gene3D" id="3.50.50.60">
    <property type="entry name" value="FAD/NAD(P)-binding domain"/>
    <property type="match status" value="1"/>
</dbReference>
<name>A0A2U1ZVZ7_9MICO</name>
<sequence>MTDDAASTALAALEARLRLEQEQLAYPDRPWVTVGVGAEAGGEAHGHAAGEAHDGGVPAVVDVLVVGGGQAGLTVAGKLLREGVPRVLVVDAGTAGAEGPWVTWARMPTLRTVKELHGPDLGYPSATFRSWFTARRGERAWEDLTLIPRQEWMAYLRWIRQVFAVPYLNDARVVGLTPDGEDGWAVALEVRDAGAPSPASAPRSTTVRARRVVVSTGIDGAGGPTVPAAVAALPRARWSHSSDAIDLAALAGRRVAVLGVGASAFDNAAAALEAGAREVVQFARRPELPTVNSGRLVESRALYRHFATLDDDVRVAVTRSILSLPMPPPDHSVERCRRHPGYDLRLGSPWLAVAATDDGGVLLSTPAGDERFDHLILGTGFTVDLTRVPWLAGVADDVVLWGERYPLDAGDAVDVALARYPYLDAGLACRGRTPETDRHLRHLHLLGSAALASAGTASSGINALPWGTDRVADAVVRSLLVEEMPRVVAGLEEMVDEVQALAPLPVPPAR</sequence>
<dbReference type="Pfam" id="PF13434">
    <property type="entry name" value="Lys_Orn_oxgnase"/>
    <property type="match status" value="1"/>
</dbReference>
<dbReference type="PANTHER" id="PTHR43539">
    <property type="entry name" value="FLAVIN-BINDING MONOOXYGENASE-LIKE PROTEIN (AFU_ORTHOLOGUE AFUA_4G09220)"/>
    <property type="match status" value="1"/>
</dbReference>
<evidence type="ECO:0000256" key="14">
    <source>
        <dbReference type="ARBA" id="ARBA00032738"/>
    </source>
</evidence>
<evidence type="ECO:0000256" key="11">
    <source>
        <dbReference type="ARBA" id="ARBA00029939"/>
    </source>
</evidence>
<evidence type="ECO:0000256" key="9">
    <source>
        <dbReference type="ARBA" id="ARBA00023002"/>
    </source>
</evidence>
<evidence type="ECO:0000313" key="17">
    <source>
        <dbReference type="Proteomes" id="UP000245166"/>
    </source>
</evidence>
<evidence type="ECO:0000256" key="2">
    <source>
        <dbReference type="ARBA" id="ARBA00004924"/>
    </source>
</evidence>
<protein>
    <recommendedName>
        <fullName evidence="5">L-lysine N6-monooxygenase MbtG</fullName>
        <ecNumber evidence="4">1.14.13.59</ecNumber>
    </recommendedName>
    <alternativeName>
        <fullName evidence="14">Lysine 6-N-hydroxylase</fullName>
    </alternativeName>
    <alternativeName>
        <fullName evidence="13">Lysine N6-hydroxylase</fullName>
    </alternativeName>
    <alternativeName>
        <fullName evidence="11">Lysine-N-oxygenase</fullName>
    </alternativeName>
    <alternativeName>
        <fullName evidence="12">Mycobactin synthase protein G</fullName>
    </alternativeName>
</protein>
<evidence type="ECO:0000256" key="3">
    <source>
        <dbReference type="ARBA" id="ARBA00007588"/>
    </source>
</evidence>
<comment type="catalytic activity">
    <reaction evidence="15">
        <text>L-lysine + NADPH + O2 = N(6)-hydroxy-L-lysine + NADP(+) + H2O</text>
        <dbReference type="Rhea" id="RHEA:23228"/>
        <dbReference type="ChEBI" id="CHEBI:15377"/>
        <dbReference type="ChEBI" id="CHEBI:15379"/>
        <dbReference type="ChEBI" id="CHEBI:32551"/>
        <dbReference type="ChEBI" id="CHEBI:57783"/>
        <dbReference type="ChEBI" id="CHEBI:57820"/>
        <dbReference type="ChEBI" id="CHEBI:58349"/>
        <dbReference type="EC" id="1.14.13.59"/>
    </reaction>
</comment>
<dbReference type="PRINTS" id="PR00411">
    <property type="entry name" value="PNDRDTASEI"/>
</dbReference>
<comment type="pathway">
    <text evidence="2">Siderophore biosynthesis.</text>
</comment>
<dbReference type="EC" id="1.14.13.59" evidence="4"/>
<evidence type="ECO:0000256" key="4">
    <source>
        <dbReference type="ARBA" id="ARBA00013076"/>
    </source>
</evidence>
<comment type="cofactor">
    <cofactor evidence="1">
        <name>FAD</name>
        <dbReference type="ChEBI" id="CHEBI:57692"/>
    </cofactor>
</comment>
<dbReference type="RefSeq" id="WP_109229548.1">
    <property type="nucleotide sequence ID" value="NZ_PYHR01000002.1"/>
</dbReference>
<evidence type="ECO:0000256" key="12">
    <source>
        <dbReference type="ARBA" id="ARBA00031158"/>
    </source>
</evidence>
<dbReference type="Proteomes" id="UP000245166">
    <property type="component" value="Unassembled WGS sequence"/>
</dbReference>
<dbReference type="PRINTS" id="PR00368">
    <property type="entry name" value="FADPNR"/>
</dbReference>
<keyword evidence="17" id="KW-1185">Reference proteome</keyword>
<dbReference type="AlphaFoldDB" id="A0A2U1ZVZ7"/>
<evidence type="ECO:0000256" key="1">
    <source>
        <dbReference type="ARBA" id="ARBA00001974"/>
    </source>
</evidence>
<keyword evidence="9" id="KW-0560">Oxidoreductase</keyword>
<reference evidence="16 17" key="1">
    <citation type="submission" date="2018-03" db="EMBL/GenBank/DDBJ databases">
        <title>Genome assembly of novel Miniimonas species PCH200.</title>
        <authorList>
            <person name="Thakur V."/>
            <person name="Kumar V."/>
            <person name="Singh D."/>
        </authorList>
    </citation>
    <scope>NUCLEOTIDE SEQUENCE [LARGE SCALE GENOMIC DNA]</scope>
    <source>
        <strain evidence="16 17">PCH200</strain>
    </source>
</reference>
<keyword evidence="10" id="KW-0503">Monooxygenase</keyword>
<gene>
    <name evidence="16" type="ORF">C8046_11430</name>
</gene>
<dbReference type="PANTHER" id="PTHR43539:SF91">
    <property type="entry name" value="FAD-DEPENDENT URATE HYDROXYLASE"/>
    <property type="match status" value="1"/>
</dbReference>
<dbReference type="InterPro" id="IPR050982">
    <property type="entry name" value="Auxin_biosynth/cation_transpt"/>
</dbReference>
<dbReference type="InterPro" id="IPR036188">
    <property type="entry name" value="FAD/NAD-bd_sf"/>
</dbReference>
<dbReference type="GO" id="GO:0050660">
    <property type="term" value="F:flavin adenine dinucleotide binding"/>
    <property type="evidence" value="ECO:0007669"/>
    <property type="project" value="TreeGrafter"/>
</dbReference>
<evidence type="ECO:0000256" key="7">
    <source>
        <dbReference type="ARBA" id="ARBA00022827"/>
    </source>
</evidence>
<dbReference type="EMBL" id="PYHR01000002">
    <property type="protein sequence ID" value="PWD51167.1"/>
    <property type="molecule type" value="Genomic_DNA"/>
</dbReference>
<organism evidence="16 17">
    <name type="scientific">Serinibacter arcticus</name>
    <dbReference type="NCBI Taxonomy" id="1655435"/>
    <lineage>
        <taxon>Bacteria</taxon>
        <taxon>Bacillati</taxon>
        <taxon>Actinomycetota</taxon>
        <taxon>Actinomycetes</taxon>
        <taxon>Micrococcales</taxon>
        <taxon>Beutenbergiaceae</taxon>
        <taxon>Serinibacter</taxon>
    </lineage>
</organism>
<evidence type="ECO:0000313" key="16">
    <source>
        <dbReference type="EMBL" id="PWD51167.1"/>
    </source>
</evidence>
<keyword evidence="7" id="KW-0274">FAD</keyword>